<feature type="region of interest" description="Disordered" evidence="1">
    <location>
        <begin position="28"/>
        <end position="53"/>
    </location>
</feature>
<dbReference type="AlphaFoldDB" id="X8DKV7"/>
<accession>X8DKV7</accession>
<gene>
    <name evidence="2" type="ORF">I553_2222</name>
</gene>
<sequence>MLSDSSARASAEQIAAVVREIDQRRRVVAEETRRRPPSWPSGSPPSPRSCASG</sequence>
<organism evidence="2">
    <name type="scientific">Mycobacterium xenopi 4042</name>
    <dbReference type="NCBI Taxonomy" id="1299334"/>
    <lineage>
        <taxon>Bacteria</taxon>
        <taxon>Bacillati</taxon>
        <taxon>Actinomycetota</taxon>
        <taxon>Actinomycetes</taxon>
        <taxon>Mycobacteriales</taxon>
        <taxon>Mycobacteriaceae</taxon>
        <taxon>Mycobacterium</taxon>
    </lineage>
</organism>
<proteinExistence type="predicted"/>
<comment type="caution">
    <text evidence="2">The sequence shown here is derived from an EMBL/GenBank/DDBJ whole genome shotgun (WGS) entry which is preliminary data.</text>
</comment>
<protein>
    <submittedName>
        <fullName evidence="2">Uncharacterized protein</fullName>
    </submittedName>
</protein>
<name>X8DKV7_MYCXE</name>
<dbReference type="PATRIC" id="fig|1299334.3.peg.1713"/>
<dbReference type="EMBL" id="JAOB01000013">
    <property type="protein sequence ID" value="EUA69034.1"/>
    <property type="molecule type" value="Genomic_DNA"/>
</dbReference>
<evidence type="ECO:0000256" key="1">
    <source>
        <dbReference type="SAM" id="MobiDB-lite"/>
    </source>
</evidence>
<evidence type="ECO:0000313" key="2">
    <source>
        <dbReference type="EMBL" id="EUA69034.1"/>
    </source>
</evidence>
<reference evidence="2" key="1">
    <citation type="submission" date="2014-01" db="EMBL/GenBank/DDBJ databases">
        <authorList>
            <person name="Brown-Elliot B."/>
            <person name="Wallace R."/>
            <person name="Lenaerts A."/>
            <person name="Ordway D."/>
            <person name="DeGroote M.A."/>
            <person name="Parker T."/>
            <person name="Sizemore C."/>
            <person name="Tallon L.J."/>
            <person name="Sadzewicz L.K."/>
            <person name="Sengamalay N."/>
            <person name="Fraser C.M."/>
            <person name="Hine E."/>
            <person name="Shefchek K.A."/>
            <person name="Das S.P."/>
            <person name="Tettelin H."/>
        </authorList>
    </citation>
    <scope>NUCLEOTIDE SEQUENCE [LARGE SCALE GENOMIC DNA]</scope>
    <source>
        <strain evidence="2">4042</strain>
    </source>
</reference>
<feature type="compositionally biased region" description="Pro residues" evidence="1">
    <location>
        <begin position="37"/>
        <end position="47"/>
    </location>
</feature>